<name>A0A4Y2PHX4_ARAVE</name>
<dbReference type="InterPro" id="IPR050951">
    <property type="entry name" value="Retrovirus_Pol_polyprotein"/>
</dbReference>
<evidence type="ECO:0000313" key="2">
    <source>
        <dbReference type="Proteomes" id="UP000499080"/>
    </source>
</evidence>
<dbReference type="Proteomes" id="UP000499080">
    <property type="component" value="Unassembled WGS sequence"/>
</dbReference>
<dbReference type="EMBL" id="BGPR01011285">
    <property type="protein sequence ID" value="GBN50533.1"/>
    <property type="molecule type" value="Genomic_DNA"/>
</dbReference>
<dbReference type="Gene3D" id="3.10.10.10">
    <property type="entry name" value="HIV Type 1 Reverse Transcriptase, subunit A, domain 1"/>
    <property type="match status" value="1"/>
</dbReference>
<comment type="caution">
    <text evidence="1">The sequence shown here is derived from an EMBL/GenBank/DDBJ whole genome shotgun (WGS) entry which is preliminary data.</text>
</comment>
<dbReference type="AlphaFoldDB" id="A0A4Y2PHX4"/>
<evidence type="ECO:0000313" key="1">
    <source>
        <dbReference type="EMBL" id="GBN50533.1"/>
    </source>
</evidence>
<gene>
    <name evidence="1" type="ORF">AVEN_176984_1</name>
</gene>
<dbReference type="OrthoDB" id="7698356at2759"/>
<dbReference type="GO" id="GO:0071897">
    <property type="term" value="P:DNA biosynthetic process"/>
    <property type="evidence" value="ECO:0007669"/>
    <property type="project" value="UniProtKB-ARBA"/>
</dbReference>
<dbReference type="PANTHER" id="PTHR37984:SF7">
    <property type="entry name" value="INTEGRASE CATALYTIC DOMAIN-CONTAINING PROTEIN"/>
    <property type="match status" value="1"/>
</dbReference>
<dbReference type="PANTHER" id="PTHR37984">
    <property type="entry name" value="PROTEIN CBG26694"/>
    <property type="match status" value="1"/>
</dbReference>
<reference evidence="1 2" key="1">
    <citation type="journal article" date="2019" name="Sci. Rep.">
        <title>Orb-weaving spider Araneus ventricosus genome elucidates the spidroin gene catalogue.</title>
        <authorList>
            <person name="Kono N."/>
            <person name="Nakamura H."/>
            <person name="Ohtoshi R."/>
            <person name="Moran D.A.P."/>
            <person name="Shinohara A."/>
            <person name="Yoshida Y."/>
            <person name="Fujiwara M."/>
            <person name="Mori M."/>
            <person name="Tomita M."/>
            <person name="Arakawa K."/>
        </authorList>
    </citation>
    <scope>NUCLEOTIDE SEQUENCE [LARGE SCALE GENOMIC DNA]</scope>
</reference>
<dbReference type="InterPro" id="IPR043502">
    <property type="entry name" value="DNA/RNA_pol_sf"/>
</dbReference>
<protein>
    <submittedName>
        <fullName evidence="1">Uncharacterized protein</fullName>
    </submittedName>
</protein>
<proteinExistence type="predicted"/>
<accession>A0A4Y2PHX4</accession>
<dbReference type="SUPFAM" id="SSF56672">
    <property type="entry name" value="DNA/RNA polymerases"/>
    <property type="match status" value="1"/>
</dbReference>
<keyword evidence="2" id="KW-1185">Reference proteome</keyword>
<sequence>MKSKMAKLPDPIFLETFMSRRTKLNKVVKIHLKDNYTPSVAAARKIPPALHDKVKAKLNRMENMGVITKVEQPTEWVSNIVVIDNPNKLRIFIDPRPLNEAMKIPHYSYSICR</sequence>
<organism evidence="1 2">
    <name type="scientific">Araneus ventricosus</name>
    <name type="common">Orbweaver spider</name>
    <name type="synonym">Epeira ventricosa</name>
    <dbReference type="NCBI Taxonomy" id="182803"/>
    <lineage>
        <taxon>Eukaryota</taxon>
        <taxon>Metazoa</taxon>
        <taxon>Ecdysozoa</taxon>
        <taxon>Arthropoda</taxon>
        <taxon>Chelicerata</taxon>
        <taxon>Arachnida</taxon>
        <taxon>Araneae</taxon>
        <taxon>Araneomorphae</taxon>
        <taxon>Entelegynae</taxon>
        <taxon>Araneoidea</taxon>
        <taxon>Araneidae</taxon>
        <taxon>Araneus</taxon>
    </lineage>
</organism>